<dbReference type="Proteomes" id="UP001163046">
    <property type="component" value="Unassembled WGS sequence"/>
</dbReference>
<name>A0A9X0DBG1_9CNID</name>
<dbReference type="AlphaFoldDB" id="A0A9X0DBG1"/>
<gene>
    <name evidence="2" type="primary">AP4E1_1</name>
    <name evidence="2" type="ORF">OS493_003476</name>
</gene>
<evidence type="ECO:0000313" key="2">
    <source>
        <dbReference type="EMBL" id="KAJ7393810.1"/>
    </source>
</evidence>
<dbReference type="OrthoDB" id="29308at2759"/>
<dbReference type="SMART" id="SM01356">
    <property type="entry name" value="AP4E_app_platf"/>
    <property type="match status" value="1"/>
</dbReference>
<dbReference type="InterPro" id="IPR028269">
    <property type="entry name" value="AP4E1_C"/>
</dbReference>
<sequence>MNFGGKISYKDPNRTSKHLFFNHTLNISDILRPLVINTEEYGQKWSEASFEKKQRVPSSLKNCQELSKKAEDWLRLYPVDIIGTKVIFAGTVMQCGMCLLHVNCGGDEIELSIKSNNRLLNDALMKQCVTVFS</sequence>
<dbReference type="Pfam" id="PF14807">
    <property type="entry name" value="AP4E_app_platf"/>
    <property type="match status" value="1"/>
</dbReference>
<evidence type="ECO:0000313" key="3">
    <source>
        <dbReference type="Proteomes" id="UP001163046"/>
    </source>
</evidence>
<keyword evidence="3" id="KW-1185">Reference proteome</keyword>
<comment type="caution">
    <text evidence="2">The sequence shown here is derived from an EMBL/GenBank/DDBJ whole genome shotgun (WGS) entry which is preliminary data.</text>
</comment>
<organism evidence="2 3">
    <name type="scientific">Desmophyllum pertusum</name>
    <dbReference type="NCBI Taxonomy" id="174260"/>
    <lineage>
        <taxon>Eukaryota</taxon>
        <taxon>Metazoa</taxon>
        <taxon>Cnidaria</taxon>
        <taxon>Anthozoa</taxon>
        <taxon>Hexacorallia</taxon>
        <taxon>Scleractinia</taxon>
        <taxon>Caryophylliina</taxon>
        <taxon>Caryophylliidae</taxon>
        <taxon>Desmophyllum</taxon>
    </lineage>
</organism>
<protein>
    <submittedName>
        <fullName evidence="2">AP-4 complex subunit epsilon-1</fullName>
    </submittedName>
</protein>
<dbReference type="EMBL" id="MU825397">
    <property type="protein sequence ID" value="KAJ7393810.1"/>
    <property type="molecule type" value="Genomic_DNA"/>
</dbReference>
<reference evidence="2" key="1">
    <citation type="submission" date="2023-01" db="EMBL/GenBank/DDBJ databases">
        <title>Genome assembly of the deep-sea coral Lophelia pertusa.</title>
        <authorList>
            <person name="Herrera S."/>
            <person name="Cordes E."/>
        </authorList>
    </citation>
    <scope>NUCLEOTIDE SEQUENCE</scope>
    <source>
        <strain evidence="2">USNM1676648</strain>
        <tissue evidence="2">Polyp</tissue>
    </source>
</reference>
<feature type="domain" description="AP-4 complex subunit epsilon-1 C-terminal" evidence="1">
    <location>
        <begin position="32"/>
        <end position="133"/>
    </location>
</feature>
<accession>A0A9X0DBG1</accession>
<evidence type="ECO:0000259" key="1">
    <source>
        <dbReference type="SMART" id="SM01356"/>
    </source>
</evidence>
<proteinExistence type="predicted"/>